<dbReference type="PANTHER" id="PTHR33164:SF99">
    <property type="entry name" value="MARR FAMILY REGULATORY PROTEIN"/>
    <property type="match status" value="1"/>
</dbReference>
<dbReference type="EMBL" id="JBHSDK010000021">
    <property type="protein sequence ID" value="MFC4336497.1"/>
    <property type="molecule type" value="Genomic_DNA"/>
</dbReference>
<name>A0ABV8U1K1_9ACTN</name>
<dbReference type="InterPro" id="IPR039422">
    <property type="entry name" value="MarR/SlyA-like"/>
</dbReference>
<dbReference type="InterPro" id="IPR000835">
    <property type="entry name" value="HTH_MarR-typ"/>
</dbReference>
<dbReference type="SUPFAM" id="SSF46785">
    <property type="entry name" value="Winged helix' DNA-binding domain"/>
    <property type="match status" value="1"/>
</dbReference>
<feature type="domain" description="HTH marR-type" evidence="1">
    <location>
        <begin position="1"/>
        <end position="145"/>
    </location>
</feature>
<evidence type="ECO:0000259" key="1">
    <source>
        <dbReference type="PROSITE" id="PS50995"/>
    </source>
</evidence>
<comment type="caution">
    <text evidence="2">The sequence shown here is derived from an EMBL/GenBank/DDBJ whole genome shotgun (WGS) entry which is preliminary data.</text>
</comment>
<evidence type="ECO:0000313" key="2">
    <source>
        <dbReference type="EMBL" id="MFC4336497.1"/>
    </source>
</evidence>
<evidence type="ECO:0000313" key="3">
    <source>
        <dbReference type="Proteomes" id="UP001595823"/>
    </source>
</evidence>
<dbReference type="PROSITE" id="PS50995">
    <property type="entry name" value="HTH_MARR_2"/>
    <property type="match status" value="1"/>
</dbReference>
<organism evidence="2 3">
    <name type="scientific">Salininema proteolyticum</name>
    <dbReference type="NCBI Taxonomy" id="1607685"/>
    <lineage>
        <taxon>Bacteria</taxon>
        <taxon>Bacillati</taxon>
        <taxon>Actinomycetota</taxon>
        <taxon>Actinomycetes</taxon>
        <taxon>Glycomycetales</taxon>
        <taxon>Glycomycetaceae</taxon>
        <taxon>Salininema</taxon>
    </lineage>
</organism>
<dbReference type="InterPro" id="IPR036388">
    <property type="entry name" value="WH-like_DNA-bd_sf"/>
</dbReference>
<dbReference type="Gene3D" id="1.10.10.10">
    <property type="entry name" value="Winged helix-like DNA-binding domain superfamily/Winged helix DNA-binding domain"/>
    <property type="match status" value="1"/>
</dbReference>
<protein>
    <submittedName>
        <fullName evidence="2">MarR family winged helix-turn-helix transcriptional regulator</fullName>
    </submittedName>
</protein>
<sequence>MANWLNEDEMRAWIAFLRAASLVNRSVEDQLKADAGLSHLQYEILVHLASSEEGERRMGDLAKVLLNSKSGLNYQVNQMEKQGLVERRTCPSDSRSIFARITKKGLRKLEESAPGHVDRVREALIDVLTPDEQRTLTAALERVYERLRS</sequence>
<accession>A0ABV8U1K1</accession>
<dbReference type="PANTHER" id="PTHR33164">
    <property type="entry name" value="TRANSCRIPTIONAL REGULATOR, MARR FAMILY"/>
    <property type="match status" value="1"/>
</dbReference>
<dbReference type="RefSeq" id="WP_380622498.1">
    <property type="nucleotide sequence ID" value="NZ_JBHSDK010000021.1"/>
</dbReference>
<reference evidence="3" key="1">
    <citation type="journal article" date="2019" name="Int. J. Syst. Evol. Microbiol.">
        <title>The Global Catalogue of Microorganisms (GCM) 10K type strain sequencing project: providing services to taxonomists for standard genome sequencing and annotation.</title>
        <authorList>
            <consortium name="The Broad Institute Genomics Platform"/>
            <consortium name="The Broad Institute Genome Sequencing Center for Infectious Disease"/>
            <person name="Wu L."/>
            <person name="Ma J."/>
        </authorList>
    </citation>
    <scope>NUCLEOTIDE SEQUENCE [LARGE SCALE GENOMIC DNA]</scope>
    <source>
        <strain evidence="3">IBRC-M 10908</strain>
    </source>
</reference>
<gene>
    <name evidence="2" type="ORF">ACFPET_14940</name>
</gene>
<dbReference type="Proteomes" id="UP001595823">
    <property type="component" value="Unassembled WGS sequence"/>
</dbReference>
<dbReference type="InterPro" id="IPR036390">
    <property type="entry name" value="WH_DNA-bd_sf"/>
</dbReference>
<dbReference type="Pfam" id="PF12802">
    <property type="entry name" value="MarR_2"/>
    <property type="match status" value="1"/>
</dbReference>
<dbReference type="SMART" id="SM00347">
    <property type="entry name" value="HTH_MARR"/>
    <property type="match status" value="1"/>
</dbReference>
<keyword evidence="3" id="KW-1185">Reference proteome</keyword>
<proteinExistence type="predicted"/>